<dbReference type="EMBL" id="AAZDVE040000004">
    <property type="protein sequence ID" value="EMP9431793.1"/>
    <property type="molecule type" value="Genomic_DNA"/>
</dbReference>
<dbReference type="NCBIfam" id="NF008502">
    <property type="entry name" value="PRK11412.1"/>
    <property type="match status" value="1"/>
</dbReference>
<dbReference type="PANTHER" id="PTHR42810:SF6">
    <property type="entry name" value="PURINE PERMEASE YBBY-RELATED"/>
    <property type="match status" value="1"/>
</dbReference>
<name>A0AAI9HXT7_PROST</name>
<comment type="caution">
    <text evidence="8">The sequence shown here is derived from an EMBL/GenBank/DDBJ whole genome shotgun (WGS) entry which is preliminary data.</text>
</comment>
<feature type="transmembrane region" description="Helical" evidence="7">
    <location>
        <begin position="285"/>
        <end position="312"/>
    </location>
</feature>
<feature type="transmembrane region" description="Helical" evidence="7">
    <location>
        <begin position="201"/>
        <end position="218"/>
    </location>
</feature>
<feature type="transmembrane region" description="Helical" evidence="7">
    <location>
        <begin position="324"/>
        <end position="344"/>
    </location>
</feature>
<evidence type="ECO:0000256" key="6">
    <source>
        <dbReference type="ARBA" id="ARBA00023136"/>
    </source>
</evidence>
<evidence type="ECO:0000256" key="7">
    <source>
        <dbReference type="SAM" id="Phobius"/>
    </source>
</evidence>
<dbReference type="NCBIfam" id="NF037981">
    <property type="entry name" value="NCS2_1"/>
    <property type="match status" value="1"/>
</dbReference>
<keyword evidence="5 7" id="KW-1133">Transmembrane helix</keyword>
<evidence type="ECO:0000256" key="4">
    <source>
        <dbReference type="ARBA" id="ARBA00022692"/>
    </source>
</evidence>
<dbReference type="GO" id="GO:0005886">
    <property type="term" value="C:plasma membrane"/>
    <property type="evidence" value="ECO:0007669"/>
    <property type="project" value="TreeGrafter"/>
</dbReference>
<keyword evidence="4 7" id="KW-0812">Transmembrane</keyword>
<feature type="transmembrane region" description="Helical" evidence="7">
    <location>
        <begin position="350"/>
        <end position="372"/>
    </location>
</feature>
<feature type="transmembrane region" description="Helical" evidence="7">
    <location>
        <begin position="138"/>
        <end position="155"/>
    </location>
</feature>
<dbReference type="GO" id="GO:0042907">
    <property type="term" value="F:xanthine transmembrane transporter activity"/>
    <property type="evidence" value="ECO:0007669"/>
    <property type="project" value="TreeGrafter"/>
</dbReference>
<sequence length="437" mass="47336">MRFSVQKSIITKSSFISGFQWFFFIFCNTVVIPPTLQSAFHLTAETTFVITQYAFLLIAVACLIQAFLGHKRSLMEGSTGLWWATILTVTLSESMQGTALATIGWSLTVGIFLSGIVTLLIGITGIGNGLSSLFKPGVLVVFMFLLGAQLVSIFLKGMLGLPFGVIDTNVEVNYPVFFLAFAVLILVIAMIVFLPASVSQYALLCGTIIGWIAYSLLFDGKISAISEVKWELFPFGRADEVQPSIVITAILAGILNTSNTFGAIRGSDVFYQQKGLTKSIYRRSFVASGVLTLFSAPLGVVPFSPFVSSIGLITQTKDTSRVSFTIGSVLLLLVGAIAALTQFFRSLPLAIGSAVMLATYLPLLFSSFSFLAEIKLNARNIYRLALPLFIGIFLMSAPDAVMNSLPMMFSSLLGNGLLMGIILSLILENSIKWDHIH</sequence>
<evidence type="ECO:0000256" key="5">
    <source>
        <dbReference type="ARBA" id="ARBA00022989"/>
    </source>
</evidence>
<feature type="transmembrane region" description="Helical" evidence="7">
    <location>
        <begin position="175"/>
        <end position="194"/>
    </location>
</feature>
<gene>
    <name evidence="8" type="ORF">JRA39_000807</name>
</gene>
<organism evidence="8">
    <name type="scientific">Providencia stuartii</name>
    <dbReference type="NCBI Taxonomy" id="588"/>
    <lineage>
        <taxon>Bacteria</taxon>
        <taxon>Pseudomonadati</taxon>
        <taxon>Pseudomonadota</taxon>
        <taxon>Gammaproteobacteria</taxon>
        <taxon>Enterobacterales</taxon>
        <taxon>Morganellaceae</taxon>
        <taxon>Providencia</taxon>
    </lineage>
</organism>
<accession>A0AAI9HXT7</accession>
<evidence type="ECO:0000256" key="1">
    <source>
        <dbReference type="ARBA" id="ARBA00004141"/>
    </source>
</evidence>
<feature type="transmembrane region" description="Helical" evidence="7">
    <location>
        <begin position="384"/>
        <end position="401"/>
    </location>
</feature>
<evidence type="ECO:0000256" key="3">
    <source>
        <dbReference type="ARBA" id="ARBA00022448"/>
    </source>
</evidence>
<keyword evidence="6 7" id="KW-0472">Membrane</keyword>
<dbReference type="InterPro" id="IPR006043">
    <property type="entry name" value="NCS2"/>
</dbReference>
<proteinExistence type="inferred from homology"/>
<dbReference type="RefSeq" id="WP_154624785.1">
    <property type="nucleotide sequence ID" value="NZ_JAWIYV010000020.1"/>
</dbReference>
<comment type="subcellular location">
    <subcellularLocation>
        <location evidence="1">Membrane</location>
        <topology evidence="1">Multi-pass membrane protein</topology>
    </subcellularLocation>
</comment>
<feature type="transmembrane region" description="Helical" evidence="7">
    <location>
        <begin position="80"/>
        <end position="97"/>
    </location>
</feature>
<dbReference type="AlphaFoldDB" id="A0AAI9HXT7"/>
<dbReference type="PANTHER" id="PTHR42810">
    <property type="entry name" value="PURINE PERMEASE C1399.01C-RELATED"/>
    <property type="match status" value="1"/>
</dbReference>
<dbReference type="Pfam" id="PF00860">
    <property type="entry name" value="Xan_ur_permease"/>
    <property type="match status" value="1"/>
</dbReference>
<feature type="transmembrane region" description="Helical" evidence="7">
    <location>
        <begin position="103"/>
        <end position="126"/>
    </location>
</feature>
<reference evidence="8" key="1">
    <citation type="submission" date="2024-02" db="EMBL/GenBank/DDBJ databases">
        <authorList>
            <consortium name="Clinical and Environmental Microbiology Branch: Whole genome sequencing antimicrobial resistance pathogens in the healthcare setting"/>
        </authorList>
    </citation>
    <scope>NUCLEOTIDE SEQUENCE</scope>
    <source>
        <strain evidence="8">2020GO-00142</strain>
    </source>
</reference>
<feature type="transmembrane region" description="Helical" evidence="7">
    <location>
        <begin position="21"/>
        <end position="42"/>
    </location>
</feature>
<feature type="transmembrane region" description="Helical" evidence="7">
    <location>
        <begin position="407"/>
        <end position="427"/>
    </location>
</feature>
<keyword evidence="3" id="KW-0813">Transport</keyword>
<protein>
    <submittedName>
        <fullName evidence="8">Uracil/xanthine transporter</fullName>
    </submittedName>
</protein>
<feature type="transmembrane region" description="Helical" evidence="7">
    <location>
        <begin position="48"/>
        <end position="68"/>
    </location>
</feature>
<evidence type="ECO:0000313" key="8">
    <source>
        <dbReference type="EMBL" id="EMP9431793.1"/>
    </source>
</evidence>
<evidence type="ECO:0000256" key="2">
    <source>
        <dbReference type="ARBA" id="ARBA00008821"/>
    </source>
</evidence>
<comment type="similarity">
    <text evidence="2">Belongs to the nucleobase:cation symporter-2 (NCS2) (TC 2.A.40) family.</text>
</comment>